<dbReference type="EMBL" id="FWXY01000002">
    <property type="protein sequence ID" value="SMC46549.1"/>
    <property type="molecule type" value="Genomic_DNA"/>
</dbReference>
<sequence length="234" mass="26185">MPPFTIEYFFNEKLSICQPKEGYRFSVDPFALCGEVHPRPGDKIMDIGCGCGIIPLILCLKTPALCITAVEIQKELADIAGENIIKNHRQNQITVHHKDITQMTPSDIPGPQDIIISNPPYIKKNHGRINPHPQKATARHELTLTLDTLIKIASKWLKPHGTFHTIYPVSRLPELLGALSREKMTLETLRFIHPQKKEKAKLFMVKAGKHQNNAITIPPPLYLDTPGEQAGSAL</sequence>
<organism evidence="4 5">
    <name type="scientific">Desulfocicer vacuolatum DSM 3385</name>
    <dbReference type="NCBI Taxonomy" id="1121400"/>
    <lineage>
        <taxon>Bacteria</taxon>
        <taxon>Pseudomonadati</taxon>
        <taxon>Thermodesulfobacteriota</taxon>
        <taxon>Desulfobacteria</taxon>
        <taxon>Desulfobacterales</taxon>
        <taxon>Desulfobacteraceae</taxon>
        <taxon>Desulfocicer</taxon>
    </lineage>
</organism>
<dbReference type="GO" id="GO:0032259">
    <property type="term" value="P:methylation"/>
    <property type="evidence" value="ECO:0007669"/>
    <property type="project" value="UniProtKB-KW"/>
</dbReference>
<feature type="domain" description="Methyltransferase small" evidence="3">
    <location>
        <begin position="39"/>
        <end position="126"/>
    </location>
</feature>
<keyword evidence="2" id="KW-0949">S-adenosyl-L-methionine</keyword>
<dbReference type="GO" id="GO:0003676">
    <property type="term" value="F:nucleic acid binding"/>
    <property type="evidence" value="ECO:0007669"/>
    <property type="project" value="InterPro"/>
</dbReference>
<gene>
    <name evidence="4" type="ORF">SAMN02746065_102224</name>
</gene>
<proteinExistence type="predicted"/>
<dbReference type="InterPro" id="IPR050210">
    <property type="entry name" value="tRNA_Adenine-N(6)_MTase"/>
</dbReference>
<evidence type="ECO:0000256" key="1">
    <source>
        <dbReference type="ARBA" id="ARBA00022603"/>
    </source>
</evidence>
<accession>A0A1W1ZDM8</accession>
<dbReference type="STRING" id="1121400.SAMN02746065_102224"/>
<evidence type="ECO:0000313" key="5">
    <source>
        <dbReference type="Proteomes" id="UP000192418"/>
    </source>
</evidence>
<evidence type="ECO:0000256" key="2">
    <source>
        <dbReference type="ARBA" id="ARBA00022691"/>
    </source>
</evidence>
<evidence type="ECO:0000259" key="3">
    <source>
        <dbReference type="Pfam" id="PF05175"/>
    </source>
</evidence>
<dbReference type="AlphaFoldDB" id="A0A1W1ZDM8"/>
<dbReference type="RefSeq" id="WP_084066887.1">
    <property type="nucleotide sequence ID" value="NZ_FWXY01000002.1"/>
</dbReference>
<dbReference type="GO" id="GO:0008170">
    <property type="term" value="F:N-methyltransferase activity"/>
    <property type="evidence" value="ECO:0007669"/>
    <property type="project" value="UniProtKB-ARBA"/>
</dbReference>
<dbReference type="InterPro" id="IPR007848">
    <property type="entry name" value="Small_mtfrase_dom"/>
</dbReference>
<dbReference type="PANTHER" id="PTHR47739:SF1">
    <property type="entry name" value="TRNA1(VAL) (ADENINE(37)-N6)-METHYLTRANSFERASE"/>
    <property type="match status" value="1"/>
</dbReference>
<keyword evidence="5" id="KW-1185">Reference proteome</keyword>
<dbReference type="PANTHER" id="PTHR47739">
    <property type="entry name" value="TRNA1(VAL) (ADENINE(37)-N6)-METHYLTRANSFERASE"/>
    <property type="match status" value="1"/>
</dbReference>
<dbReference type="GO" id="GO:0008757">
    <property type="term" value="F:S-adenosylmethionine-dependent methyltransferase activity"/>
    <property type="evidence" value="ECO:0007669"/>
    <property type="project" value="UniProtKB-ARBA"/>
</dbReference>
<keyword evidence="4" id="KW-0808">Transferase</keyword>
<name>A0A1W1ZDM8_9BACT</name>
<dbReference type="SUPFAM" id="SSF53335">
    <property type="entry name" value="S-adenosyl-L-methionine-dependent methyltransferases"/>
    <property type="match status" value="1"/>
</dbReference>
<reference evidence="4 5" key="1">
    <citation type="submission" date="2017-04" db="EMBL/GenBank/DDBJ databases">
        <authorList>
            <person name="Afonso C.L."/>
            <person name="Miller P.J."/>
            <person name="Scott M.A."/>
            <person name="Spackman E."/>
            <person name="Goraichik I."/>
            <person name="Dimitrov K.M."/>
            <person name="Suarez D.L."/>
            <person name="Swayne D.E."/>
        </authorList>
    </citation>
    <scope>NUCLEOTIDE SEQUENCE [LARGE SCALE GENOMIC DNA]</scope>
    <source>
        <strain evidence="4 5">DSM 3385</strain>
    </source>
</reference>
<dbReference type="Gene3D" id="3.40.50.150">
    <property type="entry name" value="Vaccinia Virus protein VP39"/>
    <property type="match status" value="1"/>
</dbReference>
<dbReference type="PROSITE" id="PS00092">
    <property type="entry name" value="N6_MTASE"/>
    <property type="match status" value="1"/>
</dbReference>
<dbReference type="OrthoDB" id="5489421at2"/>
<dbReference type="Proteomes" id="UP000192418">
    <property type="component" value="Unassembled WGS sequence"/>
</dbReference>
<dbReference type="CDD" id="cd02440">
    <property type="entry name" value="AdoMet_MTases"/>
    <property type="match status" value="1"/>
</dbReference>
<dbReference type="InterPro" id="IPR029063">
    <property type="entry name" value="SAM-dependent_MTases_sf"/>
</dbReference>
<dbReference type="InterPro" id="IPR002052">
    <property type="entry name" value="DNA_methylase_N6_adenine_CS"/>
</dbReference>
<protein>
    <submittedName>
        <fullName evidence="4">tRNA1Val (Adenine37-N6)-methyltransferase</fullName>
    </submittedName>
</protein>
<evidence type="ECO:0000313" key="4">
    <source>
        <dbReference type="EMBL" id="SMC46549.1"/>
    </source>
</evidence>
<dbReference type="Pfam" id="PF05175">
    <property type="entry name" value="MTS"/>
    <property type="match status" value="1"/>
</dbReference>
<keyword evidence="1 4" id="KW-0489">Methyltransferase</keyword>